<organism evidence="2 3">
    <name type="scientific">Liparis tanakae</name>
    <name type="common">Tanaka's snailfish</name>
    <dbReference type="NCBI Taxonomy" id="230148"/>
    <lineage>
        <taxon>Eukaryota</taxon>
        <taxon>Metazoa</taxon>
        <taxon>Chordata</taxon>
        <taxon>Craniata</taxon>
        <taxon>Vertebrata</taxon>
        <taxon>Euteleostomi</taxon>
        <taxon>Actinopterygii</taxon>
        <taxon>Neopterygii</taxon>
        <taxon>Teleostei</taxon>
        <taxon>Neoteleostei</taxon>
        <taxon>Acanthomorphata</taxon>
        <taxon>Eupercaria</taxon>
        <taxon>Perciformes</taxon>
        <taxon>Cottioidei</taxon>
        <taxon>Cottales</taxon>
        <taxon>Liparidae</taxon>
        <taxon>Liparis</taxon>
    </lineage>
</organism>
<proteinExistence type="predicted"/>
<feature type="compositionally biased region" description="Basic residues" evidence="1">
    <location>
        <begin position="16"/>
        <end position="32"/>
    </location>
</feature>
<evidence type="ECO:0000256" key="1">
    <source>
        <dbReference type="SAM" id="MobiDB-lite"/>
    </source>
</evidence>
<dbReference type="Proteomes" id="UP000314294">
    <property type="component" value="Unassembled WGS sequence"/>
</dbReference>
<evidence type="ECO:0000313" key="2">
    <source>
        <dbReference type="EMBL" id="TNN64520.1"/>
    </source>
</evidence>
<sequence>MGLEDLPSDRCNLNYQHHHGGGGKKERNKFKHCSRDSGHSSVLCSRRSAPRTSPRTPGPLREKQSLFLATGRRVERKHPDSGAQRAGLALGRASPEVGDAHMRSPRLGESAVTRGPGEDHIRSHQNATTIEVSHPDDSCMGIAFAHAAF</sequence>
<feature type="compositionally biased region" description="Low complexity" evidence="1">
    <location>
        <begin position="45"/>
        <end position="59"/>
    </location>
</feature>
<keyword evidence="3" id="KW-1185">Reference proteome</keyword>
<protein>
    <submittedName>
        <fullName evidence="2">Uncharacterized protein</fullName>
    </submittedName>
</protein>
<dbReference type="AlphaFoldDB" id="A0A4Z2HG57"/>
<name>A0A4Z2HG57_9TELE</name>
<reference evidence="2 3" key="1">
    <citation type="submission" date="2019-03" db="EMBL/GenBank/DDBJ databases">
        <title>First draft genome of Liparis tanakae, snailfish: a comprehensive survey of snailfish specific genes.</title>
        <authorList>
            <person name="Kim W."/>
            <person name="Song I."/>
            <person name="Jeong J.-H."/>
            <person name="Kim D."/>
            <person name="Kim S."/>
            <person name="Ryu S."/>
            <person name="Song J.Y."/>
            <person name="Lee S.K."/>
        </authorList>
    </citation>
    <scope>NUCLEOTIDE SEQUENCE [LARGE SCALE GENOMIC DNA]</scope>
    <source>
        <tissue evidence="2">Muscle</tissue>
    </source>
</reference>
<feature type="compositionally biased region" description="Low complexity" evidence="1">
    <location>
        <begin position="82"/>
        <end position="93"/>
    </location>
</feature>
<dbReference type="EMBL" id="SRLO01000251">
    <property type="protein sequence ID" value="TNN64520.1"/>
    <property type="molecule type" value="Genomic_DNA"/>
</dbReference>
<feature type="region of interest" description="Disordered" evidence="1">
    <location>
        <begin position="1"/>
        <end position="121"/>
    </location>
</feature>
<accession>A0A4Z2HG57</accession>
<evidence type="ECO:0000313" key="3">
    <source>
        <dbReference type="Proteomes" id="UP000314294"/>
    </source>
</evidence>
<comment type="caution">
    <text evidence="2">The sequence shown here is derived from an EMBL/GenBank/DDBJ whole genome shotgun (WGS) entry which is preliminary data.</text>
</comment>
<gene>
    <name evidence="2" type="ORF">EYF80_025268</name>
</gene>